<evidence type="ECO:0000256" key="1">
    <source>
        <dbReference type="ARBA" id="ARBA00022441"/>
    </source>
</evidence>
<name>A0ABT4BFY5_9ACTN</name>
<dbReference type="InterPro" id="IPR015915">
    <property type="entry name" value="Kelch-typ_b-propeller"/>
</dbReference>
<keyword evidence="5" id="KW-1185">Reference proteome</keyword>
<reference evidence="4" key="1">
    <citation type="submission" date="2022-11" db="EMBL/GenBank/DDBJ databases">
        <authorList>
            <person name="Somphong A."/>
            <person name="Phongsopitanun W."/>
        </authorList>
    </citation>
    <scope>NUCLEOTIDE SEQUENCE</scope>
    <source>
        <strain evidence="4">Pm04-4</strain>
    </source>
</reference>
<feature type="compositionally biased region" description="Low complexity" evidence="3">
    <location>
        <begin position="47"/>
        <end position="58"/>
    </location>
</feature>
<protein>
    <recommendedName>
        <fullName evidence="6">Kelch repeat-containing protein</fullName>
    </recommendedName>
</protein>
<organism evidence="4 5">
    <name type="scientific">Paractinoplanes pyxinae</name>
    <dbReference type="NCBI Taxonomy" id="2997416"/>
    <lineage>
        <taxon>Bacteria</taxon>
        <taxon>Bacillati</taxon>
        <taxon>Actinomycetota</taxon>
        <taxon>Actinomycetes</taxon>
        <taxon>Micromonosporales</taxon>
        <taxon>Micromonosporaceae</taxon>
        <taxon>Paractinoplanes</taxon>
    </lineage>
</organism>
<dbReference type="SMART" id="SM00612">
    <property type="entry name" value="Kelch"/>
    <property type="match status" value="9"/>
</dbReference>
<dbReference type="PANTHER" id="PTHR24412:SF441">
    <property type="entry name" value="KELCH-LIKE PROTEIN 28"/>
    <property type="match status" value="1"/>
</dbReference>
<keyword evidence="2" id="KW-0677">Repeat</keyword>
<evidence type="ECO:0000313" key="5">
    <source>
        <dbReference type="Proteomes" id="UP001151002"/>
    </source>
</evidence>
<accession>A0ABT4BFY5</accession>
<evidence type="ECO:0000313" key="4">
    <source>
        <dbReference type="EMBL" id="MCY1145460.1"/>
    </source>
</evidence>
<dbReference type="Pfam" id="PF01344">
    <property type="entry name" value="Kelch_1"/>
    <property type="match status" value="3"/>
</dbReference>
<dbReference type="EMBL" id="JAPNTZ010000026">
    <property type="protein sequence ID" value="MCY1145460.1"/>
    <property type="molecule type" value="Genomic_DNA"/>
</dbReference>
<dbReference type="SUPFAM" id="SSF117281">
    <property type="entry name" value="Kelch motif"/>
    <property type="match status" value="2"/>
</dbReference>
<dbReference type="RefSeq" id="WP_267570078.1">
    <property type="nucleotide sequence ID" value="NZ_JAPNTZ010000026.1"/>
</dbReference>
<feature type="region of interest" description="Disordered" evidence="3">
    <location>
        <begin position="22"/>
        <end position="58"/>
    </location>
</feature>
<comment type="caution">
    <text evidence="4">The sequence shown here is derived from an EMBL/GenBank/DDBJ whole genome shotgun (WGS) entry which is preliminary data.</text>
</comment>
<proteinExistence type="predicted"/>
<evidence type="ECO:0008006" key="6">
    <source>
        <dbReference type="Google" id="ProtNLM"/>
    </source>
</evidence>
<dbReference type="InterPro" id="IPR006652">
    <property type="entry name" value="Kelch_1"/>
</dbReference>
<gene>
    <name evidence="4" type="ORF">OWR29_46295</name>
</gene>
<evidence type="ECO:0000256" key="2">
    <source>
        <dbReference type="ARBA" id="ARBA00022737"/>
    </source>
</evidence>
<sequence length="644" mass="66896">MQEALKQANQQLGSADAAAQKYGMPPLNTCPDHDTASSPAPGPATPAPAQAWQPRHASPAAVQQVNAAVLNGQIWVAGGLTASTKATASTQTYDPAKNTWSPGPSLPHPVDHAMLVTYRGRLALIGGFLGHGGDPVASDQVLFFDDSAGHWVKGPSLHHARAAGAAAVVGDKIVVVGGRTGTPQKLVPETEVFDGQVWRDGAAIPVPGDHLAAASDRDFLYAVGGREFVPGKNTNAVQRYEPATDRWTRPTTLPEPLSGAGVTIIGGQLFVVSGETTKPAVSAAVRSYDLTDPGATWKKWPSLAQGRHGLAVAAIGTTLYAIDGSVRPGHTASTSTVDALKVPERRTDPAVAWKPRHVASAAVQQMNAAVLNGRIWVAGGLTASTKATASTQSYDPAQDAWVPGPSLPHPVDHAMLVTYRGRLALIGGFLGHGGDPVASDQVLFFDDSIGHWVKGPSLHHARAAGAAAVVGDKIIVVGGRTGTPQKLVAETEVFDGKVWRDGAAIPVPGDHLAATSDRAYLYAVGGRQFVPRTNTNAVQRYEPDTDRWIRLTTLPEPLSGAGVTILAGQLLVVSGETTQPAVSATVRAYDLTDPRAAWKKLPSLAQGRHGLAVAAIGTTVYAVGGSARPGHTASVPTVDALSFS</sequence>
<keyword evidence="1" id="KW-0880">Kelch repeat</keyword>
<dbReference type="Proteomes" id="UP001151002">
    <property type="component" value="Unassembled WGS sequence"/>
</dbReference>
<evidence type="ECO:0000256" key="3">
    <source>
        <dbReference type="SAM" id="MobiDB-lite"/>
    </source>
</evidence>
<dbReference type="Gene3D" id="2.120.10.80">
    <property type="entry name" value="Kelch-type beta propeller"/>
    <property type="match status" value="4"/>
</dbReference>
<dbReference type="PANTHER" id="PTHR24412">
    <property type="entry name" value="KELCH PROTEIN"/>
    <property type="match status" value="1"/>
</dbReference>